<gene>
    <name evidence="7" type="ORF">BU16DRAFT_540248</name>
</gene>
<evidence type="ECO:0000259" key="6">
    <source>
        <dbReference type="Pfam" id="PF01494"/>
    </source>
</evidence>
<dbReference type="Gene3D" id="3.50.50.60">
    <property type="entry name" value="FAD/NAD(P)-binding domain"/>
    <property type="match status" value="1"/>
</dbReference>
<feature type="transmembrane region" description="Helical" evidence="5">
    <location>
        <begin position="737"/>
        <end position="759"/>
    </location>
</feature>
<keyword evidence="3" id="KW-0274">FAD</keyword>
<organism evidence="7 8">
    <name type="scientific">Lophium mytilinum</name>
    <dbReference type="NCBI Taxonomy" id="390894"/>
    <lineage>
        <taxon>Eukaryota</taxon>
        <taxon>Fungi</taxon>
        <taxon>Dikarya</taxon>
        <taxon>Ascomycota</taxon>
        <taxon>Pezizomycotina</taxon>
        <taxon>Dothideomycetes</taxon>
        <taxon>Pleosporomycetidae</taxon>
        <taxon>Mytilinidiales</taxon>
        <taxon>Mytilinidiaceae</taxon>
        <taxon>Lophium</taxon>
    </lineage>
</organism>
<name>A0A6A6QSA0_9PEZI</name>
<evidence type="ECO:0000256" key="5">
    <source>
        <dbReference type="SAM" id="Phobius"/>
    </source>
</evidence>
<keyword evidence="8" id="KW-1185">Reference proteome</keyword>
<evidence type="ECO:0000256" key="4">
    <source>
        <dbReference type="ARBA" id="ARBA00023002"/>
    </source>
</evidence>
<feature type="domain" description="FAD-binding" evidence="6">
    <location>
        <begin position="8"/>
        <end position="172"/>
    </location>
</feature>
<comment type="similarity">
    <text evidence="1">Belongs to the paxM FAD-dependent monooxygenase family.</text>
</comment>
<dbReference type="OrthoDB" id="10029326at2759"/>
<protein>
    <submittedName>
        <fullName evidence="7">FAD-binding domain-containing protein</fullName>
    </submittedName>
</protein>
<feature type="transmembrane region" description="Helical" evidence="5">
    <location>
        <begin position="451"/>
        <end position="470"/>
    </location>
</feature>
<dbReference type="Proteomes" id="UP000799750">
    <property type="component" value="Unassembled WGS sequence"/>
</dbReference>
<accession>A0A6A6QSA0</accession>
<dbReference type="EMBL" id="MU004190">
    <property type="protein sequence ID" value="KAF2495019.1"/>
    <property type="molecule type" value="Genomic_DNA"/>
</dbReference>
<evidence type="ECO:0000256" key="3">
    <source>
        <dbReference type="ARBA" id="ARBA00022827"/>
    </source>
</evidence>
<evidence type="ECO:0000256" key="2">
    <source>
        <dbReference type="ARBA" id="ARBA00022630"/>
    </source>
</evidence>
<reference evidence="7" key="1">
    <citation type="journal article" date="2020" name="Stud. Mycol.">
        <title>101 Dothideomycetes genomes: a test case for predicting lifestyles and emergence of pathogens.</title>
        <authorList>
            <person name="Haridas S."/>
            <person name="Albert R."/>
            <person name="Binder M."/>
            <person name="Bloem J."/>
            <person name="Labutti K."/>
            <person name="Salamov A."/>
            <person name="Andreopoulos B."/>
            <person name="Baker S."/>
            <person name="Barry K."/>
            <person name="Bills G."/>
            <person name="Bluhm B."/>
            <person name="Cannon C."/>
            <person name="Castanera R."/>
            <person name="Culley D."/>
            <person name="Daum C."/>
            <person name="Ezra D."/>
            <person name="Gonzalez J."/>
            <person name="Henrissat B."/>
            <person name="Kuo A."/>
            <person name="Liang C."/>
            <person name="Lipzen A."/>
            <person name="Lutzoni F."/>
            <person name="Magnuson J."/>
            <person name="Mondo S."/>
            <person name="Nolan M."/>
            <person name="Ohm R."/>
            <person name="Pangilinan J."/>
            <person name="Park H.-J."/>
            <person name="Ramirez L."/>
            <person name="Alfaro M."/>
            <person name="Sun H."/>
            <person name="Tritt A."/>
            <person name="Yoshinaga Y."/>
            <person name="Zwiers L.-H."/>
            <person name="Turgeon B."/>
            <person name="Goodwin S."/>
            <person name="Spatafora J."/>
            <person name="Crous P."/>
            <person name="Grigoriev I."/>
        </authorList>
    </citation>
    <scope>NUCLEOTIDE SEQUENCE</scope>
    <source>
        <strain evidence="7">CBS 269.34</strain>
    </source>
</reference>
<keyword evidence="2" id="KW-0285">Flavoprotein</keyword>
<dbReference type="InterPro" id="IPR050562">
    <property type="entry name" value="FAD_mOase_fung"/>
</dbReference>
<evidence type="ECO:0000313" key="8">
    <source>
        <dbReference type="Proteomes" id="UP000799750"/>
    </source>
</evidence>
<dbReference type="PRINTS" id="PR00420">
    <property type="entry name" value="RNGMNOXGNASE"/>
</dbReference>
<dbReference type="InterPro" id="IPR036188">
    <property type="entry name" value="FAD/NAD-bd_sf"/>
</dbReference>
<dbReference type="AlphaFoldDB" id="A0A6A6QSA0"/>
<feature type="transmembrane region" description="Helical" evidence="5">
    <location>
        <begin position="683"/>
        <end position="706"/>
    </location>
</feature>
<dbReference type="GO" id="GO:0071949">
    <property type="term" value="F:FAD binding"/>
    <property type="evidence" value="ECO:0007669"/>
    <property type="project" value="InterPro"/>
</dbReference>
<keyword evidence="5" id="KW-0812">Transmembrane</keyword>
<dbReference type="InterPro" id="IPR002938">
    <property type="entry name" value="FAD-bd"/>
</dbReference>
<feature type="transmembrane region" description="Helical" evidence="5">
    <location>
        <begin position="530"/>
        <end position="550"/>
    </location>
</feature>
<feature type="transmembrane region" description="Helical" evidence="5">
    <location>
        <begin position="643"/>
        <end position="663"/>
    </location>
</feature>
<keyword evidence="5" id="KW-1133">Transmembrane helix</keyword>
<proteinExistence type="inferred from homology"/>
<sequence length="812" mass="91737">MRAKSNFKVVIGGGSITGLALANMLQLYDIDFVVLESYPIIAPQVGASIGMLPHGNRILDQLGLYQKILELCPPLDSFHFRDPTGNIICEFRGMNSSMHERHGYPITFLDRQMVLQVLYDNIRDKSKILVNKKVHSVKMTDDGVAVKTSDGFTYEGDILVGADGIHSSVREEMWRIANDLSPGWIPVDERSSVPCDYGCIFGISNPCEGIEPGASNSVFRKHESYVINGGPEGRVYWFYFFKLTQRAYGDDIPTYTKEDEKRILTEREDDNITPTLKFKDLIDARITSVLVPLQEYVFRQWYYKRIITIGDAAHKFHPIAGHGGNACVESAAVLVNALQKVLSKSPGVKPTLQQIEHAFATTQSIRQARTTILKEHSHEQQRTELLDTPFHQFAAFHLLPLTDTEDVTFNFSRNMPLAEKLNSPKISPKPRLVPYKDELLSSPVPRGSKKWYFMGFYLLIAGLVHYGMWIRSAHYGLGDHIGAIVKTGKFSYDPNFPLKCSYTGVEYIDDYLVFLAAAYMPGLNNWDRNFGMLQMYFLGMLIQPIAIWAVEAYRKRNMLTPVSLITIWLSLVQWAGVGIYMPIYYAAYTFISEPETYWWPLNREVPIQFAATLPWAVIIGYALPTVLLFVPWKDPYTLQNFEALWQISPMLVPLICGILAYFYKKRHNVVPTAKKAKQTFPDITHLKTLYIITGVLGLVLHVYCLAKIFSSSELSMASVFWPDFATKPKALGEGLRTIFLADFWGFEIATYAWLCMAAWDLKRMGRTAVAIGQSSALIALSSLFLGPGATMSAVWYWREGALAETCFAKGLN</sequence>
<keyword evidence="4" id="KW-0560">Oxidoreductase</keyword>
<dbReference type="SUPFAM" id="SSF51905">
    <property type="entry name" value="FAD/NAD(P)-binding domain"/>
    <property type="match status" value="1"/>
</dbReference>
<dbReference type="PANTHER" id="PTHR47356:SF2">
    <property type="entry name" value="FAD-BINDING DOMAIN-CONTAINING PROTEIN-RELATED"/>
    <property type="match status" value="1"/>
</dbReference>
<evidence type="ECO:0000313" key="7">
    <source>
        <dbReference type="EMBL" id="KAF2495019.1"/>
    </source>
</evidence>
<dbReference type="Pfam" id="PF01494">
    <property type="entry name" value="FAD_binding_3"/>
    <property type="match status" value="2"/>
</dbReference>
<feature type="transmembrane region" description="Helical" evidence="5">
    <location>
        <begin position="771"/>
        <end position="797"/>
    </location>
</feature>
<keyword evidence="5" id="KW-0472">Membrane</keyword>
<feature type="domain" description="FAD-binding" evidence="6">
    <location>
        <begin position="252"/>
        <end position="343"/>
    </location>
</feature>
<dbReference type="PANTHER" id="PTHR47356">
    <property type="entry name" value="FAD-DEPENDENT MONOOXYGENASE ASQG-RELATED"/>
    <property type="match status" value="1"/>
</dbReference>
<feature type="transmembrane region" description="Helical" evidence="5">
    <location>
        <begin position="562"/>
        <end position="587"/>
    </location>
</feature>
<feature type="transmembrane region" description="Helical" evidence="5">
    <location>
        <begin position="607"/>
        <end position="631"/>
    </location>
</feature>
<evidence type="ECO:0000256" key="1">
    <source>
        <dbReference type="ARBA" id="ARBA00007992"/>
    </source>
</evidence>
<dbReference type="GO" id="GO:0004497">
    <property type="term" value="F:monooxygenase activity"/>
    <property type="evidence" value="ECO:0007669"/>
    <property type="project" value="InterPro"/>
</dbReference>